<sequence>MGAKVEVEVEYMLEKADKKKDGGLSNKKKLECRMKIADLKQICIRPDVVEVHSPFQKVEDPLQKGNQEGRI</sequence>
<gene>
    <name evidence="1" type="ORF">NCGR_LOCUS37215</name>
</gene>
<dbReference type="EMBL" id="CAJGYO010000009">
    <property type="protein sequence ID" value="CAD6253591.1"/>
    <property type="molecule type" value="Genomic_DNA"/>
</dbReference>
<reference evidence="1" key="1">
    <citation type="submission" date="2020-10" db="EMBL/GenBank/DDBJ databases">
        <authorList>
            <person name="Han B."/>
            <person name="Lu T."/>
            <person name="Zhao Q."/>
            <person name="Huang X."/>
            <person name="Zhao Y."/>
        </authorList>
    </citation>
    <scope>NUCLEOTIDE SEQUENCE</scope>
</reference>
<name>A0A811QC74_9POAL</name>
<proteinExistence type="predicted"/>
<keyword evidence="2" id="KW-1185">Reference proteome</keyword>
<dbReference type="AlphaFoldDB" id="A0A811QC74"/>
<evidence type="ECO:0000313" key="1">
    <source>
        <dbReference type="EMBL" id="CAD6253591.1"/>
    </source>
</evidence>
<organism evidence="1 2">
    <name type="scientific">Miscanthus lutarioriparius</name>
    <dbReference type="NCBI Taxonomy" id="422564"/>
    <lineage>
        <taxon>Eukaryota</taxon>
        <taxon>Viridiplantae</taxon>
        <taxon>Streptophyta</taxon>
        <taxon>Embryophyta</taxon>
        <taxon>Tracheophyta</taxon>
        <taxon>Spermatophyta</taxon>
        <taxon>Magnoliopsida</taxon>
        <taxon>Liliopsida</taxon>
        <taxon>Poales</taxon>
        <taxon>Poaceae</taxon>
        <taxon>PACMAD clade</taxon>
        <taxon>Panicoideae</taxon>
        <taxon>Andropogonodae</taxon>
        <taxon>Andropogoneae</taxon>
        <taxon>Saccharinae</taxon>
        <taxon>Miscanthus</taxon>
    </lineage>
</organism>
<evidence type="ECO:0000313" key="2">
    <source>
        <dbReference type="Proteomes" id="UP000604825"/>
    </source>
</evidence>
<protein>
    <submittedName>
        <fullName evidence="1">Uncharacterized protein</fullName>
    </submittedName>
</protein>
<comment type="caution">
    <text evidence="1">The sequence shown here is derived from an EMBL/GenBank/DDBJ whole genome shotgun (WGS) entry which is preliminary data.</text>
</comment>
<accession>A0A811QC74</accession>
<dbReference type="Proteomes" id="UP000604825">
    <property type="component" value="Unassembled WGS sequence"/>
</dbReference>